<dbReference type="Proteomes" id="UP000299102">
    <property type="component" value="Unassembled WGS sequence"/>
</dbReference>
<gene>
    <name evidence="1" type="ORF">EVAR_73015_1</name>
</gene>
<evidence type="ECO:0000313" key="1">
    <source>
        <dbReference type="EMBL" id="GBP98146.1"/>
    </source>
</evidence>
<dbReference type="AlphaFoldDB" id="A0A4C2ABX0"/>
<protein>
    <submittedName>
        <fullName evidence="1">Uncharacterized protein</fullName>
    </submittedName>
</protein>
<accession>A0A4C2ABX0</accession>
<sequence>MPRRLSRGVVHSACHAPSALACAVRPHSEEFISGFQSHTALAYGREGVQDKNFLPPPRRKRETKRKALVFLILPDFTTYNLDEMDEMDEMQSN</sequence>
<reference evidence="1 2" key="1">
    <citation type="journal article" date="2019" name="Commun. Biol.">
        <title>The bagworm genome reveals a unique fibroin gene that provides high tensile strength.</title>
        <authorList>
            <person name="Kono N."/>
            <person name="Nakamura H."/>
            <person name="Ohtoshi R."/>
            <person name="Tomita M."/>
            <person name="Numata K."/>
            <person name="Arakawa K."/>
        </authorList>
    </citation>
    <scope>NUCLEOTIDE SEQUENCE [LARGE SCALE GENOMIC DNA]</scope>
</reference>
<name>A0A4C2ABX0_EUMVA</name>
<evidence type="ECO:0000313" key="2">
    <source>
        <dbReference type="Proteomes" id="UP000299102"/>
    </source>
</evidence>
<dbReference type="PROSITE" id="PS51257">
    <property type="entry name" value="PROKAR_LIPOPROTEIN"/>
    <property type="match status" value="1"/>
</dbReference>
<proteinExistence type="predicted"/>
<comment type="caution">
    <text evidence="1">The sequence shown here is derived from an EMBL/GenBank/DDBJ whole genome shotgun (WGS) entry which is preliminary data.</text>
</comment>
<dbReference type="EMBL" id="BGZK01003076">
    <property type="protein sequence ID" value="GBP98146.1"/>
    <property type="molecule type" value="Genomic_DNA"/>
</dbReference>
<organism evidence="1 2">
    <name type="scientific">Eumeta variegata</name>
    <name type="common">Bagworm moth</name>
    <name type="synonym">Eumeta japonica</name>
    <dbReference type="NCBI Taxonomy" id="151549"/>
    <lineage>
        <taxon>Eukaryota</taxon>
        <taxon>Metazoa</taxon>
        <taxon>Ecdysozoa</taxon>
        <taxon>Arthropoda</taxon>
        <taxon>Hexapoda</taxon>
        <taxon>Insecta</taxon>
        <taxon>Pterygota</taxon>
        <taxon>Neoptera</taxon>
        <taxon>Endopterygota</taxon>
        <taxon>Lepidoptera</taxon>
        <taxon>Glossata</taxon>
        <taxon>Ditrysia</taxon>
        <taxon>Tineoidea</taxon>
        <taxon>Psychidae</taxon>
        <taxon>Oiketicinae</taxon>
        <taxon>Eumeta</taxon>
    </lineage>
</organism>
<keyword evidence="2" id="KW-1185">Reference proteome</keyword>